<dbReference type="EMBL" id="WQLB01000007">
    <property type="protein sequence ID" value="MVN86511.1"/>
    <property type="molecule type" value="Genomic_DNA"/>
</dbReference>
<organism evidence="1 2">
    <name type="scientific">Deinococcus arboris</name>
    <dbReference type="NCBI Taxonomy" id="2682977"/>
    <lineage>
        <taxon>Bacteria</taxon>
        <taxon>Thermotogati</taxon>
        <taxon>Deinococcota</taxon>
        <taxon>Deinococci</taxon>
        <taxon>Deinococcales</taxon>
        <taxon>Deinococcaceae</taxon>
        <taxon>Deinococcus</taxon>
    </lineage>
</organism>
<keyword evidence="2" id="KW-1185">Reference proteome</keyword>
<name>A0A7C9I2G3_9DEIO</name>
<dbReference type="AlphaFoldDB" id="A0A7C9I2G3"/>
<dbReference type="RefSeq" id="WP_157458572.1">
    <property type="nucleotide sequence ID" value="NZ_WQLB01000007.1"/>
</dbReference>
<dbReference type="Proteomes" id="UP000483286">
    <property type="component" value="Unassembled WGS sequence"/>
</dbReference>
<evidence type="ECO:0000313" key="2">
    <source>
        <dbReference type="Proteomes" id="UP000483286"/>
    </source>
</evidence>
<gene>
    <name evidence="1" type="ORF">GO986_07000</name>
</gene>
<accession>A0A7C9I2G3</accession>
<sequence length="111" mass="11869">MNTLALRRALVLGAFVAMPLLLGWQAQQDRAARTRTAHTYTQAVTDAARRAWQDDPGKPFLEVGSVESCLGPAYRGVAAPARLTACEVSRLPNGFEVTLTLGTLTLSTTAP</sequence>
<protein>
    <submittedName>
        <fullName evidence="1">Uncharacterized protein</fullName>
    </submittedName>
</protein>
<comment type="caution">
    <text evidence="1">The sequence shown here is derived from an EMBL/GenBank/DDBJ whole genome shotgun (WGS) entry which is preliminary data.</text>
</comment>
<evidence type="ECO:0000313" key="1">
    <source>
        <dbReference type="EMBL" id="MVN86511.1"/>
    </source>
</evidence>
<reference evidence="1 2" key="1">
    <citation type="submission" date="2019-12" db="EMBL/GenBank/DDBJ databases">
        <title>Deinococcus sp. HMF7620 Genome sequencing and assembly.</title>
        <authorList>
            <person name="Kang H."/>
            <person name="Kim H."/>
            <person name="Joh K."/>
        </authorList>
    </citation>
    <scope>NUCLEOTIDE SEQUENCE [LARGE SCALE GENOMIC DNA]</scope>
    <source>
        <strain evidence="1 2">HMF7620</strain>
    </source>
</reference>
<proteinExistence type="predicted"/>